<name>A0A197JN28_9FUNG</name>
<feature type="compositionally biased region" description="Low complexity" evidence="1">
    <location>
        <begin position="21"/>
        <end position="42"/>
    </location>
</feature>
<proteinExistence type="predicted"/>
<dbReference type="AlphaFoldDB" id="A0A197JN28"/>
<dbReference type="EMBL" id="KV442066">
    <property type="protein sequence ID" value="OAQ26560.1"/>
    <property type="molecule type" value="Genomic_DNA"/>
</dbReference>
<feature type="region of interest" description="Disordered" evidence="1">
    <location>
        <begin position="1"/>
        <end position="43"/>
    </location>
</feature>
<accession>A0A197JN28</accession>
<protein>
    <submittedName>
        <fullName evidence="2">Uncharacterized protein</fullName>
    </submittedName>
</protein>
<organism evidence="2 3">
    <name type="scientific">Linnemannia elongata AG-77</name>
    <dbReference type="NCBI Taxonomy" id="1314771"/>
    <lineage>
        <taxon>Eukaryota</taxon>
        <taxon>Fungi</taxon>
        <taxon>Fungi incertae sedis</taxon>
        <taxon>Mucoromycota</taxon>
        <taxon>Mortierellomycotina</taxon>
        <taxon>Mortierellomycetes</taxon>
        <taxon>Mortierellales</taxon>
        <taxon>Mortierellaceae</taxon>
        <taxon>Linnemannia</taxon>
    </lineage>
</organism>
<reference evidence="2 3" key="1">
    <citation type="submission" date="2016-05" db="EMBL/GenBank/DDBJ databases">
        <title>Genome sequencing reveals origins of a unique bacterial endosymbiosis in the earliest lineages of terrestrial Fungi.</title>
        <authorList>
            <consortium name="DOE Joint Genome Institute"/>
            <person name="Uehling J."/>
            <person name="Gryganskyi A."/>
            <person name="Hameed K."/>
            <person name="Tschaplinski T."/>
            <person name="Misztal P."/>
            <person name="Wu S."/>
            <person name="Desiro A."/>
            <person name="Vande Pol N."/>
            <person name="Du Z.-Y."/>
            <person name="Zienkiewicz A."/>
            <person name="Zienkiewicz K."/>
            <person name="Morin E."/>
            <person name="Tisserant E."/>
            <person name="Splivallo R."/>
            <person name="Hainaut M."/>
            <person name="Henrissat B."/>
            <person name="Ohm R."/>
            <person name="Kuo A."/>
            <person name="Yan J."/>
            <person name="Lipzen A."/>
            <person name="Nolan M."/>
            <person name="Labutti K."/>
            <person name="Barry K."/>
            <person name="Goldstein A."/>
            <person name="Labbe J."/>
            <person name="Schadt C."/>
            <person name="Tuskan G."/>
            <person name="Grigoriev I."/>
            <person name="Martin F."/>
            <person name="Vilgalys R."/>
            <person name="Bonito G."/>
        </authorList>
    </citation>
    <scope>NUCLEOTIDE SEQUENCE [LARGE SCALE GENOMIC DNA]</scope>
    <source>
        <strain evidence="2 3">AG-77</strain>
    </source>
</reference>
<feature type="region of interest" description="Disordered" evidence="1">
    <location>
        <begin position="245"/>
        <end position="278"/>
    </location>
</feature>
<feature type="compositionally biased region" description="Polar residues" evidence="1">
    <location>
        <begin position="170"/>
        <end position="197"/>
    </location>
</feature>
<sequence length="315" mass="33959">MAVQSISTQSAANFDAFSEPSSIAGDDGDSQSDSSNSSDLSSKNILQSNNRRSLQFSFAPTPLLPLSSRQPRNTVGLPPIRLTLLQRRHRQRASYYGQGHPLIHQIQTHMRSHSQYHIISPCHTKSRSMQLAGKLEDIMSSTMLQSPVNGEEKSHYDASTDNLMENAETDSVASMDSNESSSTDAQANSMSGLSKQGQAKVAEEQQKADSNACCSADYVYTAPCDSSTTCPRSSLVFALPTSCPWPSRLSPSPASPRKSSSSSMVSVSCPMSSSSKTRLSTTMATPSWSCPCSNHLMSMPLTRTSARSARPCARS</sequence>
<evidence type="ECO:0000313" key="2">
    <source>
        <dbReference type="EMBL" id="OAQ26560.1"/>
    </source>
</evidence>
<dbReference type="Proteomes" id="UP000078512">
    <property type="component" value="Unassembled WGS sequence"/>
</dbReference>
<keyword evidence="3" id="KW-1185">Reference proteome</keyword>
<feature type="region of interest" description="Disordered" evidence="1">
    <location>
        <begin position="170"/>
        <end position="202"/>
    </location>
</feature>
<dbReference type="OrthoDB" id="2448057at2759"/>
<feature type="compositionally biased region" description="Polar residues" evidence="1">
    <location>
        <begin position="1"/>
        <end position="12"/>
    </location>
</feature>
<evidence type="ECO:0000313" key="3">
    <source>
        <dbReference type="Proteomes" id="UP000078512"/>
    </source>
</evidence>
<feature type="compositionally biased region" description="Low complexity" evidence="1">
    <location>
        <begin position="246"/>
        <end position="276"/>
    </location>
</feature>
<evidence type="ECO:0000256" key="1">
    <source>
        <dbReference type="SAM" id="MobiDB-lite"/>
    </source>
</evidence>
<gene>
    <name evidence="2" type="ORF">K457DRAFT_698378</name>
</gene>